<dbReference type="Proteomes" id="UP000242474">
    <property type="component" value="Unassembled WGS sequence"/>
</dbReference>
<dbReference type="SMART" id="SM01087">
    <property type="entry name" value="COG6"/>
    <property type="match status" value="1"/>
</dbReference>
<keyword evidence="3" id="KW-1185">Reference proteome</keyword>
<proteinExistence type="predicted"/>
<feature type="domain" description="Conserved Oligomeric Golgi complex subunit 6 C-terminal" evidence="1">
    <location>
        <begin position="60"/>
        <end position="482"/>
    </location>
</feature>
<dbReference type="Pfam" id="PF20653">
    <property type="entry name" value="COG6_C"/>
    <property type="match status" value="1"/>
</dbReference>
<dbReference type="AlphaFoldDB" id="A0A2G5B7M5"/>
<dbReference type="STRING" id="763665.A0A2G5B7M5"/>
<dbReference type="InterPro" id="IPR048369">
    <property type="entry name" value="COG6_C"/>
</dbReference>
<evidence type="ECO:0000259" key="1">
    <source>
        <dbReference type="Pfam" id="PF20653"/>
    </source>
</evidence>
<sequence>MVRQKLANTFATRYSLTEREIEILGNDIKLPLVNDEYFLALDRVGKARSECQKLLSVKKQTAADDLLSELTRQEEKAFNALLRWILSNIRVLNRNNTFKLLGRALNRLHPHQALFDVAIAELGRIRSEIVAGDFINALVRGGPQGIPRPIESHAADPLRYVSDILAWLHQTCASERELLELLFSEIDSRASLVSQTLSGVARPLEIRIRQTLATINDPIIIYNIHSILSFYTRLLVGALKDNSSVICKTIEDLANDSRTLLQSQLDTMVEYAINQLDIAAMSPALRVPETFHSLLAAVAEICRQYYTSHTKEDADFDRTIGLPPITKNIVELLENLLKDTHTVIEKSIKLHPYEQTMLELNVYWATKQEVFVAGVRNLEHFPESNELTEQKLADQLIKQLLEVVKLKSKLPFEGIEQMSLPLLRNCLESFNLNLRNTLQDLDVSRMVSRLDNHMLARNITTKVSQLFVEDYNTLFNYINKGIHSDVLQDILLSPQTVSTLL</sequence>
<gene>
    <name evidence="2" type="ORF">COEREDRAFT_82236</name>
</gene>
<dbReference type="GO" id="GO:0006891">
    <property type="term" value="P:intra-Golgi vesicle-mediated transport"/>
    <property type="evidence" value="ECO:0007669"/>
    <property type="project" value="InterPro"/>
</dbReference>
<reference evidence="2 3" key="1">
    <citation type="journal article" date="2015" name="Genome Biol. Evol.">
        <title>Phylogenomic analyses indicate that early fungi evolved digesting cell walls of algal ancestors of land plants.</title>
        <authorList>
            <person name="Chang Y."/>
            <person name="Wang S."/>
            <person name="Sekimoto S."/>
            <person name="Aerts A.L."/>
            <person name="Choi C."/>
            <person name="Clum A."/>
            <person name="LaButti K.M."/>
            <person name="Lindquist E.A."/>
            <person name="Yee Ngan C."/>
            <person name="Ohm R.A."/>
            <person name="Salamov A.A."/>
            <person name="Grigoriev I.V."/>
            <person name="Spatafora J.W."/>
            <person name="Berbee M.L."/>
        </authorList>
    </citation>
    <scope>NUCLEOTIDE SEQUENCE [LARGE SCALE GENOMIC DNA]</scope>
    <source>
        <strain evidence="2 3">NRRL 1564</strain>
    </source>
</reference>
<accession>A0A2G5B7M5</accession>
<dbReference type="EMBL" id="KZ303510">
    <property type="protein sequence ID" value="PIA15018.1"/>
    <property type="molecule type" value="Genomic_DNA"/>
</dbReference>
<organism evidence="2 3">
    <name type="scientific">Coemansia reversa (strain ATCC 12441 / NRRL 1564)</name>
    <dbReference type="NCBI Taxonomy" id="763665"/>
    <lineage>
        <taxon>Eukaryota</taxon>
        <taxon>Fungi</taxon>
        <taxon>Fungi incertae sedis</taxon>
        <taxon>Zoopagomycota</taxon>
        <taxon>Kickxellomycotina</taxon>
        <taxon>Kickxellomycetes</taxon>
        <taxon>Kickxellales</taxon>
        <taxon>Kickxellaceae</taxon>
        <taxon>Coemansia</taxon>
    </lineage>
</organism>
<dbReference type="PANTHER" id="PTHR21506:SF0">
    <property type="entry name" value="CONSERVED OLIGOMERIC GOLGI COMPLEX SUBUNIT 6"/>
    <property type="match status" value="1"/>
</dbReference>
<dbReference type="OrthoDB" id="272987at2759"/>
<dbReference type="GO" id="GO:0017119">
    <property type="term" value="C:Golgi transport complex"/>
    <property type="evidence" value="ECO:0007669"/>
    <property type="project" value="InterPro"/>
</dbReference>
<dbReference type="InterPro" id="IPR010490">
    <property type="entry name" value="COG6"/>
</dbReference>
<dbReference type="PANTHER" id="PTHR21506">
    <property type="entry name" value="COMPONENT OF OLIGOMERIC GOLGI COMPLEX 6"/>
    <property type="match status" value="1"/>
</dbReference>
<name>A0A2G5B7M5_COERN</name>
<protein>
    <submittedName>
        <fullName evidence="2">COG6-domain-containing protein</fullName>
    </submittedName>
</protein>
<evidence type="ECO:0000313" key="3">
    <source>
        <dbReference type="Proteomes" id="UP000242474"/>
    </source>
</evidence>
<evidence type="ECO:0000313" key="2">
    <source>
        <dbReference type="EMBL" id="PIA15018.1"/>
    </source>
</evidence>